<name>A0A1J4JUJ9_9EUKA</name>
<sequence>MPNHFDSIIDITGPKEDIDTLIDDLRHNYDKMVFLVEPLPQIYVELYERFGAYNFPPKEKLFTDPKYLEIPEEIRRDHQNGKLPFGSKEWIQKYAHYQDNMLCYDIRIDRVSDTHAKYIFWTAINPLDPYIGALLHNKYPTLSFEFKGNDEMNPRIDSEWRFKSTDAVDLEYEKIVCELYRGYNRIFFTIIYADSFEVEEIRTEMREHGNSVCGLRRYARYEEAHKAALKRIVDLCCKSFSPYYAQFISVFDVVG</sequence>
<dbReference type="VEuPathDB" id="TrichDB:TRFO_30509"/>
<dbReference type="AlphaFoldDB" id="A0A1J4JUJ9"/>
<evidence type="ECO:0000313" key="1">
    <source>
        <dbReference type="EMBL" id="OHT02386.1"/>
    </source>
</evidence>
<keyword evidence="2" id="KW-1185">Reference proteome</keyword>
<accession>A0A1J4JUJ9</accession>
<gene>
    <name evidence="1" type="ORF">TRFO_30509</name>
</gene>
<reference evidence="1" key="1">
    <citation type="submission" date="2016-10" db="EMBL/GenBank/DDBJ databases">
        <authorList>
            <person name="Benchimol M."/>
            <person name="Almeida L.G."/>
            <person name="Vasconcelos A.T."/>
            <person name="Perreira-Neves A."/>
            <person name="Rosa I.A."/>
            <person name="Tasca T."/>
            <person name="Bogo M.R."/>
            <person name="de Souza W."/>
        </authorList>
    </citation>
    <scope>NUCLEOTIDE SEQUENCE [LARGE SCALE GENOMIC DNA]</scope>
    <source>
        <strain evidence="1">K</strain>
    </source>
</reference>
<dbReference type="GeneID" id="94842101"/>
<dbReference type="RefSeq" id="XP_068355522.1">
    <property type="nucleotide sequence ID" value="XM_068507397.1"/>
</dbReference>
<organism evidence="1 2">
    <name type="scientific">Tritrichomonas foetus</name>
    <dbReference type="NCBI Taxonomy" id="1144522"/>
    <lineage>
        <taxon>Eukaryota</taxon>
        <taxon>Metamonada</taxon>
        <taxon>Parabasalia</taxon>
        <taxon>Tritrichomonadida</taxon>
        <taxon>Tritrichomonadidae</taxon>
        <taxon>Tritrichomonas</taxon>
    </lineage>
</organism>
<dbReference type="OrthoDB" id="10651230at2759"/>
<proteinExistence type="predicted"/>
<protein>
    <submittedName>
        <fullName evidence="1">Uncharacterized protein</fullName>
    </submittedName>
</protein>
<comment type="caution">
    <text evidence="1">The sequence shown here is derived from an EMBL/GenBank/DDBJ whole genome shotgun (WGS) entry which is preliminary data.</text>
</comment>
<evidence type="ECO:0000313" key="2">
    <source>
        <dbReference type="Proteomes" id="UP000179807"/>
    </source>
</evidence>
<dbReference type="Proteomes" id="UP000179807">
    <property type="component" value="Unassembled WGS sequence"/>
</dbReference>
<dbReference type="EMBL" id="MLAK01000869">
    <property type="protein sequence ID" value="OHT02386.1"/>
    <property type="molecule type" value="Genomic_DNA"/>
</dbReference>